<accession>A0A5N6KX74</accession>
<evidence type="ECO:0000313" key="1">
    <source>
        <dbReference type="EMBL" id="KAB8346305.1"/>
    </source>
</evidence>
<keyword evidence="2" id="KW-1185">Reference proteome</keyword>
<dbReference type="Proteomes" id="UP000327013">
    <property type="component" value="Unassembled WGS sequence"/>
</dbReference>
<organism evidence="1 2">
    <name type="scientific">Carpinus fangiana</name>
    <dbReference type="NCBI Taxonomy" id="176857"/>
    <lineage>
        <taxon>Eukaryota</taxon>
        <taxon>Viridiplantae</taxon>
        <taxon>Streptophyta</taxon>
        <taxon>Embryophyta</taxon>
        <taxon>Tracheophyta</taxon>
        <taxon>Spermatophyta</taxon>
        <taxon>Magnoliopsida</taxon>
        <taxon>eudicotyledons</taxon>
        <taxon>Gunneridae</taxon>
        <taxon>Pentapetalae</taxon>
        <taxon>rosids</taxon>
        <taxon>fabids</taxon>
        <taxon>Fagales</taxon>
        <taxon>Betulaceae</taxon>
        <taxon>Carpinus</taxon>
    </lineage>
</organism>
<name>A0A5N6KX74_9ROSI</name>
<dbReference type="OrthoDB" id="2915840at2759"/>
<comment type="caution">
    <text evidence="1">The sequence shown here is derived from an EMBL/GenBank/DDBJ whole genome shotgun (WGS) entry which is preliminary data.</text>
</comment>
<dbReference type="AlphaFoldDB" id="A0A5N6KX74"/>
<gene>
    <name evidence="1" type="ORF">FH972_023349</name>
</gene>
<proteinExistence type="predicted"/>
<evidence type="ECO:0000313" key="2">
    <source>
        <dbReference type="Proteomes" id="UP000327013"/>
    </source>
</evidence>
<reference evidence="1 2" key="1">
    <citation type="submission" date="2019-06" db="EMBL/GenBank/DDBJ databases">
        <title>A chromosomal-level reference genome of Carpinus fangiana (Coryloideae, Betulaceae).</title>
        <authorList>
            <person name="Yang X."/>
            <person name="Wang Z."/>
            <person name="Zhang L."/>
            <person name="Hao G."/>
            <person name="Liu J."/>
            <person name="Yang Y."/>
        </authorList>
    </citation>
    <scope>NUCLEOTIDE SEQUENCE [LARGE SCALE GENOMIC DNA]</scope>
    <source>
        <strain evidence="1">Cfa_2016G</strain>
        <tissue evidence="1">Leaf</tissue>
    </source>
</reference>
<protein>
    <submittedName>
        <fullName evidence="1">Uncharacterized protein</fullName>
    </submittedName>
</protein>
<dbReference type="EMBL" id="VIBQ01000013">
    <property type="protein sequence ID" value="KAB8346305.1"/>
    <property type="molecule type" value="Genomic_DNA"/>
</dbReference>
<sequence>MNYPSPGIYSIIKSGQVKVHKDDVSHLSSGTLHLKSGTEVSCLAGIALATAWNTVPNPVFSQTELHSDLGLPSIHYSNQDVKHMHALDARADEEIFTGLPVLRDAPVPNFTQPLPLPGANTTLDLERDGKLVRTSNTHSAEPMRLYRFMAPPDLVIRGDRSIVFSSLVSNIQNCLRIHAQSLWAYAYLNRKLDSLDFLDTETSTTEDAGNPPNLEYEAALRNCFTRHRSIYGYGHKLPDFVFEQIPYCDVLLQDLELRCLRKGSWWRGIGEPYGPDDCKGLVDEWLGLQETNKDNKKKK</sequence>